<feature type="compositionally biased region" description="Basic residues" evidence="6">
    <location>
        <begin position="11"/>
        <end position="20"/>
    </location>
</feature>
<dbReference type="AlphaFoldDB" id="A0A3A4ZAQ1"/>
<organism evidence="8 9">
    <name type="scientific">candidate division WWE3 bacterium</name>
    <dbReference type="NCBI Taxonomy" id="2053526"/>
    <lineage>
        <taxon>Bacteria</taxon>
        <taxon>Katanobacteria</taxon>
    </lineage>
</organism>
<dbReference type="Proteomes" id="UP000265540">
    <property type="component" value="Unassembled WGS sequence"/>
</dbReference>
<evidence type="ECO:0000256" key="4">
    <source>
        <dbReference type="HAMAP-Rule" id="MF_01341"/>
    </source>
</evidence>
<dbReference type="SUPFAM" id="SSF52080">
    <property type="entry name" value="Ribosomal proteins L15p and L18e"/>
    <property type="match status" value="1"/>
</dbReference>
<evidence type="ECO:0000313" key="8">
    <source>
        <dbReference type="EMBL" id="RJR26399.1"/>
    </source>
</evidence>
<dbReference type="InterPro" id="IPR001196">
    <property type="entry name" value="Ribosomal_uL15_CS"/>
</dbReference>
<dbReference type="HAMAP" id="MF_01341">
    <property type="entry name" value="Ribosomal_uL15"/>
    <property type="match status" value="1"/>
</dbReference>
<dbReference type="InterPro" id="IPR030878">
    <property type="entry name" value="Ribosomal_uL15"/>
</dbReference>
<dbReference type="Pfam" id="PF00828">
    <property type="entry name" value="Ribosomal_L27A"/>
    <property type="match status" value="1"/>
</dbReference>
<evidence type="ECO:0000256" key="3">
    <source>
        <dbReference type="ARBA" id="ARBA00023274"/>
    </source>
</evidence>
<evidence type="ECO:0000259" key="7">
    <source>
        <dbReference type="Pfam" id="PF00828"/>
    </source>
</evidence>
<evidence type="ECO:0000256" key="2">
    <source>
        <dbReference type="ARBA" id="ARBA00022980"/>
    </source>
</evidence>
<keyword evidence="4" id="KW-0699">rRNA-binding</keyword>
<dbReference type="InterPro" id="IPR005749">
    <property type="entry name" value="Ribosomal_uL15_bac-type"/>
</dbReference>
<feature type="region of interest" description="Disordered" evidence="6">
    <location>
        <begin position="1"/>
        <end position="54"/>
    </location>
</feature>
<reference evidence="8 9" key="1">
    <citation type="journal article" date="2017" name="ISME J.">
        <title>Energy and carbon metabolisms in a deep terrestrial subsurface fluid microbial community.</title>
        <authorList>
            <person name="Momper L."/>
            <person name="Jungbluth S.P."/>
            <person name="Lee M.D."/>
            <person name="Amend J.P."/>
        </authorList>
    </citation>
    <scope>NUCLEOTIDE SEQUENCE [LARGE SCALE GENOMIC DNA]</scope>
    <source>
        <strain evidence="8">SURF_46</strain>
    </source>
</reference>
<accession>A0A3A4ZAQ1</accession>
<dbReference type="InterPro" id="IPR021131">
    <property type="entry name" value="Ribosomal_uL15/eL18"/>
</dbReference>
<keyword evidence="4" id="KW-0694">RNA-binding</keyword>
<comment type="function">
    <text evidence="4">Binds to the 23S rRNA.</text>
</comment>
<comment type="subunit">
    <text evidence="4">Part of the 50S ribosomal subunit.</text>
</comment>
<keyword evidence="3 4" id="KW-0687">Ribonucleoprotein</keyword>
<dbReference type="InterPro" id="IPR036227">
    <property type="entry name" value="Ribosomal_uL15/eL18_sf"/>
</dbReference>
<evidence type="ECO:0000256" key="6">
    <source>
        <dbReference type="SAM" id="MobiDB-lite"/>
    </source>
</evidence>
<name>A0A3A4ZAQ1_UNCKA</name>
<protein>
    <recommendedName>
        <fullName evidence="4">Large ribosomal subunit protein uL15</fullName>
    </recommendedName>
</protein>
<sequence>MDLSNLTKPKGIYKKSKRVGRGIGSGKGGHTTGRGTKGQKARKGRKPSLGFEGGQVPLYKRLPQLRGFKRPFDAKPFGIGMYKLNVFEDGTEVTPESLFKKRIITRLPKGGVKLLATGKLTKKLKLHGFIFSKSAQVSIEKSGSEIIG</sequence>
<dbReference type="EMBL" id="QZJF01000022">
    <property type="protein sequence ID" value="RJR26399.1"/>
    <property type="molecule type" value="Genomic_DNA"/>
</dbReference>
<dbReference type="PANTHER" id="PTHR12934">
    <property type="entry name" value="50S RIBOSOMAL PROTEIN L15"/>
    <property type="match status" value="1"/>
</dbReference>
<gene>
    <name evidence="4 8" type="primary">rplO</name>
    <name evidence="8" type="ORF">C4561_05410</name>
</gene>
<evidence type="ECO:0000256" key="5">
    <source>
        <dbReference type="RuleBase" id="RU003888"/>
    </source>
</evidence>
<evidence type="ECO:0000256" key="1">
    <source>
        <dbReference type="ARBA" id="ARBA00007320"/>
    </source>
</evidence>
<evidence type="ECO:0000313" key="9">
    <source>
        <dbReference type="Proteomes" id="UP000265540"/>
    </source>
</evidence>
<dbReference type="GO" id="GO:0022625">
    <property type="term" value="C:cytosolic large ribosomal subunit"/>
    <property type="evidence" value="ECO:0007669"/>
    <property type="project" value="TreeGrafter"/>
</dbReference>
<dbReference type="GO" id="GO:0006412">
    <property type="term" value="P:translation"/>
    <property type="evidence" value="ECO:0007669"/>
    <property type="project" value="UniProtKB-UniRule"/>
</dbReference>
<dbReference type="NCBIfam" id="TIGR01071">
    <property type="entry name" value="rplO_bact"/>
    <property type="match status" value="1"/>
</dbReference>
<keyword evidence="2 4" id="KW-0689">Ribosomal protein</keyword>
<proteinExistence type="inferred from homology"/>
<dbReference type="Gene3D" id="3.100.10.10">
    <property type="match status" value="1"/>
</dbReference>
<feature type="domain" description="Large ribosomal subunit protein uL15/eL18" evidence="7">
    <location>
        <begin position="87"/>
        <end position="146"/>
    </location>
</feature>
<dbReference type="PANTHER" id="PTHR12934:SF11">
    <property type="entry name" value="LARGE RIBOSOMAL SUBUNIT PROTEIN UL15M"/>
    <property type="match status" value="1"/>
</dbReference>
<comment type="caution">
    <text evidence="8">The sequence shown here is derived from an EMBL/GenBank/DDBJ whole genome shotgun (WGS) entry which is preliminary data.</text>
</comment>
<feature type="compositionally biased region" description="Gly residues" evidence="6">
    <location>
        <begin position="21"/>
        <end position="36"/>
    </location>
</feature>
<dbReference type="GO" id="GO:0019843">
    <property type="term" value="F:rRNA binding"/>
    <property type="evidence" value="ECO:0007669"/>
    <property type="project" value="UniProtKB-UniRule"/>
</dbReference>
<comment type="similarity">
    <text evidence="1 4 5">Belongs to the universal ribosomal protein uL15 family.</text>
</comment>
<feature type="compositionally biased region" description="Basic residues" evidence="6">
    <location>
        <begin position="37"/>
        <end position="46"/>
    </location>
</feature>
<dbReference type="PROSITE" id="PS00475">
    <property type="entry name" value="RIBOSOMAL_L15"/>
    <property type="match status" value="1"/>
</dbReference>
<dbReference type="GO" id="GO:0003735">
    <property type="term" value="F:structural constituent of ribosome"/>
    <property type="evidence" value="ECO:0007669"/>
    <property type="project" value="InterPro"/>
</dbReference>